<comment type="similarity">
    <text evidence="1">Belongs to the universal stress protein A family.</text>
</comment>
<comment type="caution">
    <text evidence="3">The sequence shown here is derived from an EMBL/GenBank/DDBJ whole genome shotgun (WGS) entry which is preliminary data.</text>
</comment>
<evidence type="ECO:0000259" key="2">
    <source>
        <dbReference type="Pfam" id="PF00582"/>
    </source>
</evidence>
<accession>A0A0C2BK70</accession>
<sequence>MSYKTILVHVDDGRNCDIRVELAARLAMLEDAHLIGVAMTGVSRFLIEAVAIDVTPESLQPYLDILRQRAERSLVPFEKIIRQAGLASYEQRLSDDEAAGGLALQAGYCDLAVLGQYDPEGAAPSVYANLPEYVAMTSGCPVLVVPYAATTTSCGERILVGWNGSPEAAKAVRNAIPLLRRAKIVEVAVFNPDRPSDAHGEQPGADIALYLARHNIRVDVMQERTETDVGEALLSLAANLNSDLLVMGCYGHSRFREILLGGVTRTMLNAMTIPVFMSH</sequence>
<dbReference type="RefSeq" id="WP_040038570.1">
    <property type="nucleotide sequence ID" value="NZ_JWJG01000007.1"/>
</dbReference>
<protein>
    <submittedName>
        <fullName evidence="3">Universal stress protein</fullName>
    </submittedName>
</protein>
<keyword evidence="6" id="KW-1185">Reference proteome</keyword>
<dbReference type="PANTHER" id="PTHR46268:SF15">
    <property type="entry name" value="UNIVERSAL STRESS PROTEIN HP_0031"/>
    <property type="match status" value="1"/>
</dbReference>
<evidence type="ECO:0000313" key="6">
    <source>
        <dbReference type="Proteomes" id="UP000031572"/>
    </source>
</evidence>
<dbReference type="Pfam" id="PF00582">
    <property type="entry name" value="Usp"/>
    <property type="match status" value="1"/>
</dbReference>
<evidence type="ECO:0000313" key="5">
    <source>
        <dbReference type="EMBL" id="KIF84103.1"/>
    </source>
</evidence>
<dbReference type="EMBL" id="JWJG01000007">
    <property type="protein sequence ID" value="KIF84103.1"/>
    <property type="molecule type" value="Genomic_DNA"/>
</dbReference>
<dbReference type="PANTHER" id="PTHR46268">
    <property type="entry name" value="STRESS RESPONSE PROTEIN NHAX"/>
    <property type="match status" value="1"/>
</dbReference>
<evidence type="ECO:0000313" key="3">
    <source>
        <dbReference type="EMBL" id="KIF81650.1"/>
    </source>
</evidence>
<gene>
    <name evidence="5" type="ORF">TSA66_00710</name>
    <name evidence="3" type="ORF">TSA66_13990</name>
    <name evidence="4" type="ORF">TSA66_16325</name>
</gene>
<proteinExistence type="inferred from homology"/>
<evidence type="ECO:0000313" key="4">
    <source>
        <dbReference type="EMBL" id="KIF82011.1"/>
    </source>
</evidence>
<dbReference type="Gene3D" id="3.40.50.12370">
    <property type="match status" value="1"/>
</dbReference>
<evidence type="ECO:0000256" key="1">
    <source>
        <dbReference type="ARBA" id="ARBA00008791"/>
    </source>
</evidence>
<dbReference type="Proteomes" id="UP000031572">
    <property type="component" value="Unassembled WGS sequence"/>
</dbReference>
<dbReference type="InterPro" id="IPR006016">
    <property type="entry name" value="UspA"/>
</dbReference>
<organism evidence="3 6">
    <name type="scientific">Noviherbaspirillum autotrophicum</name>
    <dbReference type="NCBI Taxonomy" id="709839"/>
    <lineage>
        <taxon>Bacteria</taxon>
        <taxon>Pseudomonadati</taxon>
        <taxon>Pseudomonadota</taxon>
        <taxon>Betaproteobacteria</taxon>
        <taxon>Burkholderiales</taxon>
        <taxon>Oxalobacteraceae</taxon>
        <taxon>Noviherbaspirillum</taxon>
    </lineage>
</organism>
<name>A0A0C2BK70_9BURK</name>
<dbReference type="OrthoDB" id="9804721at2"/>
<dbReference type="InterPro" id="IPR006015">
    <property type="entry name" value="Universal_stress_UspA"/>
</dbReference>
<dbReference type="EMBL" id="JWJG01000028">
    <property type="protein sequence ID" value="KIF81650.1"/>
    <property type="molecule type" value="Genomic_DNA"/>
</dbReference>
<dbReference type="SUPFAM" id="SSF52402">
    <property type="entry name" value="Adenine nucleotide alpha hydrolases-like"/>
    <property type="match status" value="2"/>
</dbReference>
<dbReference type="EMBL" id="JWJG01000028">
    <property type="protein sequence ID" value="KIF82011.1"/>
    <property type="molecule type" value="Genomic_DNA"/>
</dbReference>
<dbReference type="AlphaFoldDB" id="A0A0C2BK70"/>
<dbReference type="PRINTS" id="PR01438">
    <property type="entry name" value="UNVRSLSTRESS"/>
</dbReference>
<feature type="domain" description="UspA" evidence="2">
    <location>
        <begin position="156"/>
        <end position="277"/>
    </location>
</feature>
<dbReference type="CDD" id="cd00293">
    <property type="entry name" value="USP-like"/>
    <property type="match status" value="1"/>
</dbReference>
<reference evidence="3 6" key="1">
    <citation type="submission" date="2014-12" db="EMBL/GenBank/DDBJ databases">
        <title>Denitrispirillum autotrophicum gen. nov., sp. nov., Denitrifying, Facultatively Autotrophic Bacteria Isolated from Rice Paddy Soil.</title>
        <authorList>
            <person name="Ishii S."/>
            <person name="Ashida N."/>
            <person name="Ohno H."/>
            <person name="Otsuka S."/>
            <person name="Yokota A."/>
            <person name="Senoo K."/>
        </authorList>
    </citation>
    <scope>NUCLEOTIDE SEQUENCE [LARGE SCALE GENOMIC DNA]</scope>
    <source>
        <strain evidence="3 6">TSA66</strain>
    </source>
</reference>